<feature type="transmembrane region" description="Helical" evidence="5">
    <location>
        <begin position="7"/>
        <end position="27"/>
    </location>
</feature>
<evidence type="ECO:0000313" key="8">
    <source>
        <dbReference type="Proteomes" id="UP000784294"/>
    </source>
</evidence>
<dbReference type="InterPro" id="IPR013761">
    <property type="entry name" value="SAM/pointed_sf"/>
</dbReference>
<dbReference type="OrthoDB" id="10004495at2759"/>
<keyword evidence="1" id="KW-0479">Metal-binding</keyword>
<feature type="region of interest" description="Disordered" evidence="4">
    <location>
        <begin position="74"/>
        <end position="116"/>
    </location>
</feature>
<reference evidence="7" key="1">
    <citation type="submission" date="2018-11" db="EMBL/GenBank/DDBJ databases">
        <authorList>
            <consortium name="Pathogen Informatics"/>
        </authorList>
    </citation>
    <scope>NUCLEOTIDE SEQUENCE</scope>
</reference>
<keyword evidence="5" id="KW-0812">Transmembrane</keyword>
<feature type="compositionally biased region" description="Basic and acidic residues" evidence="4">
    <location>
        <begin position="96"/>
        <end position="108"/>
    </location>
</feature>
<evidence type="ECO:0000256" key="2">
    <source>
        <dbReference type="ARBA" id="ARBA00022771"/>
    </source>
</evidence>
<keyword evidence="2" id="KW-0863">Zinc-finger</keyword>
<dbReference type="InterPro" id="IPR013083">
    <property type="entry name" value="Znf_RING/FYVE/PHD"/>
</dbReference>
<organism evidence="7 8">
    <name type="scientific">Protopolystoma xenopodis</name>
    <dbReference type="NCBI Taxonomy" id="117903"/>
    <lineage>
        <taxon>Eukaryota</taxon>
        <taxon>Metazoa</taxon>
        <taxon>Spiralia</taxon>
        <taxon>Lophotrochozoa</taxon>
        <taxon>Platyhelminthes</taxon>
        <taxon>Monogenea</taxon>
        <taxon>Polyopisthocotylea</taxon>
        <taxon>Polystomatidea</taxon>
        <taxon>Polystomatidae</taxon>
        <taxon>Protopolystoma</taxon>
    </lineage>
</organism>
<feature type="domain" description="SAM" evidence="6">
    <location>
        <begin position="449"/>
        <end position="477"/>
    </location>
</feature>
<evidence type="ECO:0000256" key="3">
    <source>
        <dbReference type="ARBA" id="ARBA00022833"/>
    </source>
</evidence>
<evidence type="ECO:0000256" key="1">
    <source>
        <dbReference type="ARBA" id="ARBA00022723"/>
    </source>
</evidence>
<evidence type="ECO:0000256" key="4">
    <source>
        <dbReference type="SAM" id="MobiDB-lite"/>
    </source>
</evidence>
<dbReference type="Gene3D" id="1.10.150.50">
    <property type="entry name" value="Transcription Factor, Ets-1"/>
    <property type="match status" value="1"/>
</dbReference>
<keyword evidence="5" id="KW-1133">Transmembrane helix</keyword>
<dbReference type="InterPro" id="IPR019787">
    <property type="entry name" value="Znf_PHD-finger"/>
</dbReference>
<sequence>MSCILKFFNIISYVFILILFSQALIIICDACDKGFHSSCHVPLVLEPVDHNLPWVCSACHAEGYRVALTASEVTHDDTPGDQEPLKSSNTSSLSSHKQDIKGTEEPDQKNLCVADSSRSQVDDVEAILCMHGRTDIGAREAMKRKSDCPQSSSLASNSLKRSKAAGSPSSTLASSIESPNSCKVLWSPDKMSLDDKSVDNGPEALCRNEEKENHALLSLIDNSAKVNASTIPELVTIPSSQLSPNPLRQRSITSTVVPGMNPNEYPANDKGKTDSREVDSTLVSDTIINSDNKSSPLGLGKKQNREQMCYPRTPILLNKSPNIGLPFEESFTKLTSSHGVQSSDKFALTKLASDNSHGNEYDRSDYLQCSGLQPSATSIRITASSTNCTATATTVSSSTTVTTTVSSDDFGCSLVSTDIPSLPAASIVSMASSTLGFDSTQEETTVRLWSVDQVHSWLLHQGFTREAEAFQQQEIDG</sequence>
<gene>
    <name evidence="7" type="ORF">PXEA_LOCUS4029</name>
</gene>
<protein>
    <recommendedName>
        <fullName evidence="6">SAM domain-containing protein</fullName>
    </recommendedName>
</protein>
<name>A0A3S4ZYZ2_9PLAT</name>
<feature type="region of interest" description="Disordered" evidence="4">
    <location>
        <begin position="255"/>
        <end position="275"/>
    </location>
</feature>
<dbReference type="InterPro" id="IPR001660">
    <property type="entry name" value="SAM"/>
</dbReference>
<dbReference type="GO" id="GO:0008270">
    <property type="term" value="F:zinc ion binding"/>
    <property type="evidence" value="ECO:0007669"/>
    <property type="project" value="UniProtKB-KW"/>
</dbReference>
<dbReference type="AlphaFoldDB" id="A0A3S4ZYZ2"/>
<evidence type="ECO:0000256" key="5">
    <source>
        <dbReference type="SAM" id="Phobius"/>
    </source>
</evidence>
<accession>A0A3S4ZYZ2</accession>
<dbReference type="PROSITE" id="PS50105">
    <property type="entry name" value="SAM_DOMAIN"/>
    <property type="match status" value="1"/>
</dbReference>
<dbReference type="InterPro" id="IPR011011">
    <property type="entry name" value="Znf_FYVE_PHD"/>
</dbReference>
<proteinExistence type="predicted"/>
<dbReference type="Gene3D" id="3.30.40.10">
    <property type="entry name" value="Zinc/RING finger domain, C3HC4 (zinc finger)"/>
    <property type="match status" value="1"/>
</dbReference>
<dbReference type="EMBL" id="CAAALY010009427">
    <property type="protein sequence ID" value="VEL10589.1"/>
    <property type="molecule type" value="Genomic_DNA"/>
</dbReference>
<dbReference type="SUPFAM" id="SSF47769">
    <property type="entry name" value="SAM/Pointed domain"/>
    <property type="match status" value="1"/>
</dbReference>
<dbReference type="Proteomes" id="UP000784294">
    <property type="component" value="Unassembled WGS sequence"/>
</dbReference>
<keyword evidence="5" id="KW-0472">Membrane</keyword>
<dbReference type="SUPFAM" id="SSF57903">
    <property type="entry name" value="FYVE/PHD zinc finger"/>
    <property type="match status" value="1"/>
</dbReference>
<dbReference type="Pfam" id="PF00628">
    <property type="entry name" value="PHD"/>
    <property type="match status" value="1"/>
</dbReference>
<comment type="caution">
    <text evidence="7">The sequence shown here is derived from an EMBL/GenBank/DDBJ whole genome shotgun (WGS) entry which is preliminary data.</text>
</comment>
<evidence type="ECO:0000313" key="7">
    <source>
        <dbReference type="EMBL" id="VEL10589.1"/>
    </source>
</evidence>
<keyword evidence="3" id="KW-0862">Zinc</keyword>
<feature type="non-terminal residue" evidence="7">
    <location>
        <position position="1"/>
    </location>
</feature>
<feature type="compositionally biased region" description="Polar residues" evidence="4">
    <location>
        <begin position="167"/>
        <end position="178"/>
    </location>
</feature>
<feature type="region of interest" description="Disordered" evidence="4">
    <location>
        <begin position="140"/>
        <end position="178"/>
    </location>
</feature>
<keyword evidence="8" id="KW-1185">Reference proteome</keyword>
<evidence type="ECO:0000259" key="6">
    <source>
        <dbReference type="PROSITE" id="PS50105"/>
    </source>
</evidence>